<dbReference type="Proteomes" id="UP000323067">
    <property type="component" value="Chromosome vii"/>
</dbReference>
<gene>
    <name evidence="2" type="ORF">A9K55_007160</name>
</gene>
<dbReference type="InterPro" id="IPR052523">
    <property type="entry name" value="Trichothecene_AcTrans"/>
</dbReference>
<reference evidence="2 3" key="1">
    <citation type="journal article" date="2017" name="BMC Genomics">
        <title>Chromosome level assembly and secondary metabolite potential of the parasitic fungus Cordyceps militaris.</title>
        <authorList>
            <person name="Kramer G.J."/>
            <person name="Nodwell J.R."/>
        </authorList>
    </citation>
    <scope>NUCLEOTIDE SEQUENCE [LARGE SCALE GENOMIC DNA]</scope>
    <source>
        <strain evidence="2 3">ATCC 34164</strain>
    </source>
</reference>
<accession>A0A2H4SE71</accession>
<dbReference type="OrthoDB" id="2115692at2759"/>
<organism evidence="2 3">
    <name type="scientific">Cordyceps militaris</name>
    <name type="common">Caterpillar fungus</name>
    <name type="synonym">Clavaria militaris</name>
    <dbReference type="NCBI Taxonomy" id="73501"/>
    <lineage>
        <taxon>Eukaryota</taxon>
        <taxon>Fungi</taxon>
        <taxon>Dikarya</taxon>
        <taxon>Ascomycota</taxon>
        <taxon>Pezizomycotina</taxon>
        <taxon>Sordariomycetes</taxon>
        <taxon>Hypocreomycetidae</taxon>
        <taxon>Hypocreales</taxon>
        <taxon>Cordycipitaceae</taxon>
        <taxon>Cordyceps</taxon>
    </lineage>
</organism>
<dbReference type="EMBL" id="CP023324">
    <property type="protein sequence ID" value="ATY61387.1"/>
    <property type="molecule type" value="Genomic_DNA"/>
</dbReference>
<dbReference type="VEuPathDB" id="FungiDB:CCM_01572"/>
<feature type="domain" description="N-acetyltransferase" evidence="1">
    <location>
        <begin position="60"/>
        <end position="201"/>
    </location>
</feature>
<dbReference type="AlphaFoldDB" id="A0A2H4SE71"/>
<dbReference type="GO" id="GO:0016747">
    <property type="term" value="F:acyltransferase activity, transferring groups other than amino-acyl groups"/>
    <property type="evidence" value="ECO:0007669"/>
    <property type="project" value="InterPro"/>
</dbReference>
<dbReference type="PANTHER" id="PTHR42791:SF1">
    <property type="entry name" value="N-ACETYLTRANSFERASE DOMAIN-CONTAINING PROTEIN"/>
    <property type="match status" value="1"/>
</dbReference>
<keyword evidence="2" id="KW-0808">Transferase</keyword>
<dbReference type="Gene3D" id="3.40.630.30">
    <property type="match status" value="1"/>
</dbReference>
<dbReference type="PANTHER" id="PTHR42791">
    <property type="entry name" value="GNAT FAMILY ACETYLTRANSFERASE"/>
    <property type="match status" value="1"/>
</dbReference>
<dbReference type="PROSITE" id="PS51186">
    <property type="entry name" value="GNAT"/>
    <property type="match status" value="1"/>
</dbReference>
<evidence type="ECO:0000313" key="3">
    <source>
        <dbReference type="Proteomes" id="UP000323067"/>
    </source>
</evidence>
<evidence type="ECO:0000259" key="1">
    <source>
        <dbReference type="PROSITE" id="PS51186"/>
    </source>
</evidence>
<protein>
    <submittedName>
        <fullName evidence="2">Acyl-N-acyltransferase</fullName>
    </submittedName>
</protein>
<dbReference type="Pfam" id="PF13673">
    <property type="entry name" value="Acetyltransf_10"/>
    <property type="match status" value="1"/>
</dbReference>
<name>A0A2H4SE71_CORMI</name>
<sequence>MSKVEDAAPGDAPALCALQLNAFDSPDFVEMFPEPYTLASWAGFVQRSVSVQPGLQTRVVLLRSEQGQAEAACLLHIARDKDAAAELYRPWEESWGAALPGMSVDKLDAFFGGMKTQHEAIMGAVPHIHLEVLMTHATARRRGHGMTLLLFANAVADEMRLPLYLDADDDAVGLYKRAGYVQQADEVRTSKIFVPMVRAPATS</sequence>
<evidence type="ECO:0000313" key="2">
    <source>
        <dbReference type="EMBL" id="ATY61387.1"/>
    </source>
</evidence>
<proteinExistence type="predicted"/>
<dbReference type="InterPro" id="IPR000182">
    <property type="entry name" value="GNAT_dom"/>
</dbReference>
<dbReference type="SUPFAM" id="SSF55729">
    <property type="entry name" value="Acyl-CoA N-acyltransferases (Nat)"/>
    <property type="match status" value="1"/>
</dbReference>
<keyword evidence="2" id="KW-0012">Acyltransferase</keyword>
<dbReference type="VEuPathDB" id="FungiDB:A9K55_007160"/>
<dbReference type="InterPro" id="IPR016181">
    <property type="entry name" value="Acyl_CoA_acyltransferase"/>
</dbReference>